<dbReference type="InterPro" id="IPR011032">
    <property type="entry name" value="GroES-like_sf"/>
</dbReference>
<dbReference type="GO" id="GO:0005829">
    <property type="term" value="C:cytosol"/>
    <property type="evidence" value="ECO:0007669"/>
    <property type="project" value="TreeGrafter"/>
</dbReference>
<dbReference type="PANTHER" id="PTHR43880">
    <property type="entry name" value="ALCOHOL DEHYDROGENASE"/>
    <property type="match status" value="1"/>
</dbReference>
<dbReference type="SMART" id="SM00829">
    <property type="entry name" value="PKS_ER"/>
    <property type="match status" value="1"/>
</dbReference>
<dbReference type="SUPFAM" id="SSF50129">
    <property type="entry name" value="GroES-like"/>
    <property type="match status" value="2"/>
</dbReference>
<dbReference type="AlphaFoldDB" id="A0AA35S745"/>
<gene>
    <name evidence="8" type="ORF">GBAR_LOCUS13551</name>
</gene>
<keyword evidence="4" id="KW-0560">Oxidoreductase</keyword>
<evidence type="ECO:0000256" key="6">
    <source>
        <dbReference type="RuleBase" id="RU361277"/>
    </source>
</evidence>
<evidence type="ECO:0000256" key="2">
    <source>
        <dbReference type="ARBA" id="ARBA00022723"/>
    </source>
</evidence>
<name>A0AA35S745_GEOBA</name>
<sequence>MKAAVLREVNVPLEVEEVQVDAPGPREVLIRTGASGVCHSDLHYVEGSYSIPKPAILGHEAAGIVEAVGEQVYYLKPGDTVIMCLSVFCGHCEFCLRGQPVLCTRTDVVRGADQAPRLRQDGQAITQMAQLGSYAEQMLVHENACVKVREDVPMDRLALIGCGATTGIGAVLNTAQVEPGSTVCVVGCGGVGLNCIQGAALAGALRIIAVDTVETKLTMAREFGATDVIDASSGDVVEKIRDLTDDGVDYSFEAIGLKQTAEQCYQMLRPGGTATVIGMIPEGTMIEIDAGGFLRRERKLQGSSMGSNRFRTDMPRYVEFYLQGRLKLDELVSQHMKLEQINEAFADMKGGNVARSVILFD</sequence>
<evidence type="ECO:0000256" key="5">
    <source>
        <dbReference type="ARBA" id="ARBA00023027"/>
    </source>
</evidence>
<dbReference type="GO" id="GO:0008270">
    <property type="term" value="F:zinc ion binding"/>
    <property type="evidence" value="ECO:0007669"/>
    <property type="project" value="InterPro"/>
</dbReference>
<dbReference type="PANTHER" id="PTHR43880:SF12">
    <property type="entry name" value="ALCOHOL DEHYDROGENASE CLASS-3"/>
    <property type="match status" value="1"/>
</dbReference>
<comment type="similarity">
    <text evidence="6">Belongs to the zinc-containing alcohol dehydrogenase family.</text>
</comment>
<evidence type="ECO:0000256" key="3">
    <source>
        <dbReference type="ARBA" id="ARBA00022833"/>
    </source>
</evidence>
<dbReference type="Gene3D" id="3.40.50.720">
    <property type="entry name" value="NAD(P)-binding Rossmann-like Domain"/>
    <property type="match status" value="1"/>
</dbReference>
<dbReference type="EMBL" id="CASHTH010001997">
    <property type="protein sequence ID" value="CAI8023136.1"/>
    <property type="molecule type" value="Genomic_DNA"/>
</dbReference>
<accession>A0AA35S745</accession>
<organism evidence="8 9">
    <name type="scientific">Geodia barretti</name>
    <name type="common">Barrett's horny sponge</name>
    <dbReference type="NCBI Taxonomy" id="519541"/>
    <lineage>
        <taxon>Eukaryota</taxon>
        <taxon>Metazoa</taxon>
        <taxon>Porifera</taxon>
        <taxon>Demospongiae</taxon>
        <taxon>Heteroscleromorpha</taxon>
        <taxon>Tetractinellida</taxon>
        <taxon>Astrophorina</taxon>
        <taxon>Geodiidae</taxon>
        <taxon>Geodia</taxon>
    </lineage>
</organism>
<evidence type="ECO:0000256" key="4">
    <source>
        <dbReference type="ARBA" id="ARBA00023002"/>
    </source>
</evidence>
<dbReference type="InterPro" id="IPR036291">
    <property type="entry name" value="NAD(P)-bd_dom_sf"/>
</dbReference>
<dbReference type="GO" id="GO:0046294">
    <property type="term" value="P:formaldehyde catabolic process"/>
    <property type="evidence" value="ECO:0007669"/>
    <property type="project" value="TreeGrafter"/>
</dbReference>
<dbReference type="InterPro" id="IPR020843">
    <property type="entry name" value="ER"/>
</dbReference>
<evidence type="ECO:0000259" key="7">
    <source>
        <dbReference type="SMART" id="SM00829"/>
    </source>
</evidence>
<evidence type="ECO:0000256" key="1">
    <source>
        <dbReference type="ARBA" id="ARBA00001947"/>
    </source>
</evidence>
<dbReference type="Proteomes" id="UP001174909">
    <property type="component" value="Unassembled WGS sequence"/>
</dbReference>
<dbReference type="SUPFAM" id="SSF51735">
    <property type="entry name" value="NAD(P)-binding Rossmann-fold domains"/>
    <property type="match status" value="1"/>
</dbReference>
<keyword evidence="5" id="KW-0520">NAD</keyword>
<dbReference type="PROSITE" id="PS00059">
    <property type="entry name" value="ADH_ZINC"/>
    <property type="match status" value="1"/>
</dbReference>
<dbReference type="CDD" id="cd08279">
    <property type="entry name" value="Zn_ADH_class_III"/>
    <property type="match status" value="1"/>
</dbReference>
<dbReference type="InterPro" id="IPR013154">
    <property type="entry name" value="ADH-like_N"/>
</dbReference>
<dbReference type="FunFam" id="3.40.50.720:FF:000003">
    <property type="entry name" value="S-(hydroxymethyl)glutathione dehydrogenase"/>
    <property type="match status" value="1"/>
</dbReference>
<dbReference type="Pfam" id="PF00107">
    <property type="entry name" value="ADH_zinc_N"/>
    <property type="match status" value="1"/>
</dbReference>
<comment type="caution">
    <text evidence="8">The sequence shown here is derived from an EMBL/GenBank/DDBJ whole genome shotgun (WGS) entry which is preliminary data.</text>
</comment>
<evidence type="ECO:0000313" key="9">
    <source>
        <dbReference type="Proteomes" id="UP001174909"/>
    </source>
</evidence>
<dbReference type="InterPro" id="IPR013149">
    <property type="entry name" value="ADH-like_C"/>
</dbReference>
<proteinExistence type="inferred from homology"/>
<dbReference type="GO" id="GO:0051903">
    <property type="term" value="F:S-(hydroxymethyl)glutathione dehydrogenase [NAD(P)+] activity"/>
    <property type="evidence" value="ECO:0007669"/>
    <property type="project" value="TreeGrafter"/>
</dbReference>
<dbReference type="Pfam" id="PF08240">
    <property type="entry name" value="ADH_N"/>
    <property type="match status" value="1"/>
</dbReference>
<evidence type="ECO:0000313" key="8">
    <source>
        <dbReference type="EMBL" id="CAI8023136.1"/>
    </source>
</evidence>
<keyword evidence="3 6" id="KW-0862">Zinc</keyword>
<protein>
    <submittedName>
        <fullName evidence="8">Alcohol dehydrogenase 1</fullName>
    </submittedName>
</protein>
<keyword evidence="9" id="KW-1185">Reference proteome</keyword>
<reference evidence="8" key="1">
    <citation type="submission" date="2023-03" db="EMBL/GenBank/DDBJ databases">
        <authorList>
            <person name="Steffen K."/>
            <person name="Cardenas P."/>
        </authorList>
    </citation>
    <scope>NUCLEOTIDE SEQUENCE</scope>
</reference>
<keyword evidence="2 6" id="KW-0479">Metal-binding</keyword>
<comment type="cofactor">
    <cofactor evidence="1 6">
        <name>Zn(2+)</name>
        <dbReference type="ChEBI" id="CHEBI:29105"/>
    </cofactor>
</comment>
<feature type="domain" description="Enoyl reductase (ER)" evidence="7">
    <location>
        <begin position="4"/>
        <end position="358"/>
    </location>
</feature>
<dbReference type="Gene3D" id="3.90.180.10">
    <property type="entry name" value="Medium-chain alcohol dehydrogenases, catalytic domain"/>
    <property type="match status" value="1"/>
</dbReference>
<dbReference type="InterPro" id="IPR002328">
    <property type="entry name" value="ADH_Zn_CS"/>
</dbReference>